<evidence type="ECO:0000256" key="5">
    <source>
        <dbReference type="ARBA" id="ARBA00023242"/>
    </source>
</evidence>
<feature type="DNA-binding region" description="Homeobox" evidence="6">
    <location>
        <begin position="96"/>
        <end position="139"/>
    </location>
</feature>
<evidence type="ECO:0000313" key="11">
    <source>
        <dbReference type="Proteomes" id="UP000261660"/>
    </source>
</evidence>
<evidence type="ECO:0000256" key="7">
    <source>
        <dbReference type="RuleBase" id="RU000682"/>
    </source>
</evidence>
<feature type="region of interest" description="Disordered" evidence="8">
    <location>
        <begin position="217"/>
        <end position="250"/>
    </location>
</feature>
<dbReference type="PANTHER" id="PTHR15467">
    <property type="entry name" value="ZINC-FINGERS AND HOMEOBOXES RELATED"/>
    <property type="match status" value="1"/>
</dbReference>
<keyword evidence="5 6" id="KW-0539">Nucleus</keyword>
<dbReference type="GeneTree" id="ENSGT00940000176132"/>
<comment type="function">
    <text evidence="1">Sequence-specific transcription factor which is part of a developmental regulatory system that provides cells with specific positional identities on the anterior-posterior axis.</text>
</comment>
<dbReference type="OrthoDB" id="6159439at2759"/>
<dbReference type="AlphaFoldDB" id="A0A3Q3E3D9"/>
<feature type="region of interest" description="Disordered" evidence="8">
    <location>
        <begin position="152"/>
        <end position="195"/>
    </location>
</feature>
<organism evidence="10 11">
    <name type="scientific">Labrus bergylta</name>
    <name type="common">ballan wrasse</name>
    <dbReference type="NCBI Taxonomy" id="56723"/>
    <lineage>
        <taxon>Eukaryota</taxon>
        <taxon>Metazoa</taxon>
        <taxon>Chordata</taxon>
        <taxon>Craniata</taxon>
        <taxon>Vertebrata</taxon>
        <taxon>Euteleostomi</taxon>
        <taxon>Actinopterygii</taxon>
        <taxon>Neopterygii</taxon>
        <taxon>Teleostei</taxon>
        <taxon>Neoteleostei</taxon>
        <taxon>Acanthomorphata</taxon>
        <taxon>Eupercaria</taxon>
        <taxon>Labriformes</taxon>
        <taxon>Labridae</taxon>
        <taxon>Labrus</taxon>
    </lineage>
</organism>
<dbReference type="GO" id="GO:0005634">
    <property type="term" value="C:nucleus"/>
    <property type="evidence" value="ECO:0007669"/>
    <property type="project" value="UniProtKB-SubCell"/>
</dbReference>
<keyword evidence="3 6" id="KW-0238">DNA-binding</keyword>
<evidence type="ECO:0000313" key="10">
    <source>
        <dbReference type="Ensembl" id="ENSLBEP00000001697.1"/>
    </source>
</evidence>
<feature type="domain" description="Homeobox" evidence="9">
    <location>
        <begin position="94"/>
        <end position="138"/>
    </location>
</feature>
<evidence type="ECO:0000256" key="8">
    <source>
        <dbReference type="SAM" id="MobiDB-lite"/>
    </source>
</evidence>
<dbReference type="InterPro" id="IPR001356">
    <property type="entry name" value="HD"/>
</dbReference>
<dbReference type="Ensembl" id="ENSLBET00000001810.1">
    <property type="protein sequence ID" value="ENSLBEP00000001697.1"/>
    <property type="gene ID" value="ENSLBEG00000001346.1"/>
</dbReference>
<evidence type="ECO:0000256" key="2">
    <source>
        <dbReference type="ARBA" id="ARBA00004123"/>
    </source>
</evidence>
<dbReference type="CDD" id="cd00086">
    <property type="entry name" value="homeodomain"/>
    <property type="match status" value="1"/>
</dbReference>
<reference evidence="10" key="2">
    <citation type="submission" date="2025-09" db="UniProtKB">
        <authorList>
            <consortium name="Ensembl"/>
        </authorList>
    </citation>
    <scope>IDENTIFICATION</scope>
</reference>
<evidence type="ECO:0000256" key="3">
    <source>
        <dbReference type="ARBA" id="ARBA00023125"/>
    </source>
</evidence>
<reference evidence="10" key="1">
    <citation type="submission" date="2025-08" db="UniProtKB">
        <authorList>
            <consortium name="Ensembl"/>
        </authorList>
    </citation>
    <scope>IDENTIFICATION</scope>
</reference>
<dbReference type="Gene3D" id="1.10.10.60">
    <property type="entry name" value="Homeodomain-like"/>
    <property type="match status" value="2"/>
</dbReference>
<feature type="region of interest" description="Disordered" evidence="8">
    <location>
        <begin position="269"/>
        <end position="300"/>
    </location>
</feature>
<keyword evidence="11" id="KW-1185">Reference proteome</keyword>
<feature type="compositionally biased region" description="Polar residues" evidence="8">
    <location>
        <begin position="288"/>
        <end position="300"/>
    </location>
</feature>
<keyword evidence="4 6" id="KW-0371">Homeobox</keyword>
<dbReference type="STRING" id="56723.ENSLBEP00000001697"/>
<sequence>MCSAPSIGDSNQYYSNITVHKIMRNTQTADGGPPIVRQNTPDAPAETLSEINSIPMSFTMNQSIAICLPVVSDSQRLIWVHSNQMEQNLEAAAELGKAFDKFPYLTQKQTAALAGRCSLHPDHVKVWFMVQRLRFGISWDYRDIRMVRNQFKSNQGKKKEEKTDGGEKKTRKVDDKKSGGNKVRRKLSKEQSSIEGGMVGENVRAYEQMEKNMKLEQQMKKEKDGKVKEDEKGTRRKRKRRKVTAKMGETQIKQGNRYEGTRCWPFNSFDEPSLADSQSEPLKRVDPNPSSTLNAHDTTGKTTMSAKLEEEEHAKSSNPGDTVTDVDKLKVLIDANDNPIMDQHAEEKVTLPAKIRCPAKTQTQVEMMRMAFLHCQYPDSNEYEHLSLLIGIPRYLLVQWYGDTRYLIKKRRPRWMSEEQHCRTLANVKYRQYQKKLERLQKESPEK</sequence>
<evidence type="ECO:0000256" key="1">
    <source>
        <dbReference type="ARBA" id="ARBA00003263"/>
    </source>
</evidence>
<dbReference type="PANTHER" id="PTHR15467:SF10">
    <property type="entry name" value="HOMEOBOX AND LEUCINE ZIPPER ENCODING B-RELATED"/>
    <property type="match status" value="1"/>
</dbReference>
<accession>A0A3Q3E3D9</accession>
<evidence type="ECO:0000256" key="4">
    <source>
        <dbReference type="ARBA" id="ARBA00023155"/>
    </source>
</evidence>
<dbReference type="GO" id="GO:0003677">
    <property type="term" value="F:DNA binding"/>
    <property type="evidence" value="ECO:0007669"/>
    <property type="project" value="UniProtKB-UniRule"/>
</dbReference>
<feature type="compositionally biased region" description="Basic and acidic residues" evidence="8">
    <location>
        <begin position="217"/>
        <end position="233"/>
    </location>
</feature>
<dbReference type="Pfam" id="PF00046">
    <property type="entry name" value="Homeodomain"/>
    <property type="match status" value="1"/>
</dbReference>
<dbReference type="InParanoid" id="A0A3Q3E3D9"/>
<comment type="subcellular location">
    <subcellularLocation>
        <location evidence="2 6 7">Nucleus</location>
    </subcellularLocation>
</comment>
<evidence type="ECO:0000256" key="6">
    <source>
        <dbReference type="PROSITE-ProRule" id="PRU00108"/>
    </source>
</evidence>
<protein>
    <submittedName>
        <fullName evidence="10">Homeobox and leucine zipper encoding</fullName>
    </submittedName>
</protein>
<proteinExistence type="predicted"/>
<name>A0A3Q3E3D9_9LABR</name>
<feature type="compositionally biased region" description="Basic and acidic residues" evidence="8">
    <location>
        <begin position="157"/>
        <end position="178"/>
    </location>
</feature>
<feature type="compositionally biased region" description="Basic residues" evidence="8">
    <location>
        <begin position="234"/>
        <end position="244"/>
    </location>
</feature>
<dbReference type="Proteomes" id="UP000261660">
    <property type="component" value="Unplaced"/>
</dbReference>
<dbReference type="InterPro" id="IPR009057">
    <property type="entry name" value="Homeodomain-like_sf"/>
</dbReference>
<dbReference type="GO" id="GO:0000981">
    <property type="term" value="F:DNA-binding transcription factor activity, RNA polymerase II-specific"/>
    <property type="evidence" value="ECO:0007669"/>
    <property type="project" value="TreeGrafter"/>
</dbReference>
<dbReference type="SUPFAM" id="SSF46689">
    <property type="entry name" value="Homeodomain-like"/>
    <property type="match status" value="2"/>
</dbReference>
<dbReference type="SMART" id="SM00389">
    <property type="entry name" value="HOX"/>
    <property type="match status" value="2"/>
</dbReference>
<dbReference type="PROSITE" id="PS50071">
    <property type="entry name" value="HOMEOBOX_2"/>
    <property type="match status" value="1"/>
</dbReference>
<evidence type="ECO:0000259" key="9">
    <source>
        <dbReference type="PROSITE" id="PS50071"/>
    </source>
</evidence>